<feature type="compositionally biased region" description="Pro residues" evidence="1">
    <location>
        <begin position="843"/>
        <end position="855"/>
    </location>
</feature>
<feature type="region of interest" description="Disordered" evidence="1">
    <location>
        <begin position="208"/>
        <end position="276"/>
    </location>
</feature>
<keyword evidence="2" id="KW-1133">Transmembrane helix</keyword>
<feature type="region of interest" description="Disordered" evidence="1">
    <location>
        <begin position="1"/>
        <end position="35"/>
    </location>
</feature>
<evidence type="ECO:0000313" key="3">
    <source>
        <dbReference type="EMBL" id="EFJ45863.1"/>
    </source>
</evidence>
<feature type="transmembrane region" description="Helical" evidence="2">
    <location>
        <begin position="945"/>
        <end position="967"/>
    </location>
</feature>
<feature type="compositionally biased region" description="Polar residues" evidence="1">
    <location>
        <begin position="19"/>
        <end position="34"/>
    </location>
</feature>
<protein>
    <submittedName>
        <fullName evidence="3">Uncharacterized protein</fullName>
    </submittedName>
</protein>
<dbReference type="RefSeq" id="XP_002952941.1">
    <property type="nucleotide sequence ID" value="XM_002952895.1"/>
</dbReference>
<dbReference type="InParanoid" id="D8U2U0"/>
<feature type="region of interest" description="Disordered" evidence="1">
    <location>
        <begin position="1315"/>
        <end position="1357"/>
    </location>
</feature>
<keyword evidence="4" id="KW-1185">Reference proteome</keyword>
<keyword evidence="2" id="KW-0812">Transmembrane</keyword>
<evidence type="ECO:0000256" key="1">
    <source>
        <dbReference type="SAM" id="MobiDB-lite"/>
    </source>
</evidence>
<sequence length="1743" mass="176715">MTRSPPPWPAASEPSTTSLSVTHLPTSDLSGTQSAAATCGRVTPAAAAAGAPPGTTTTVTTANTSPLAATASGITARHGLRPPSATETPLAQTRRVLRVANLAALHMDSFESDVSSEILLETGRLRAAPAARGSGLTAAAATARAAAPPTPAAAAAAPAAQQPLSSVLPLVTTPGDDSDEFYAPPSSFVGPPVQVQVHATEGTVQARRAPGWVIPGPVATWRPDSASTGRRELRTLQQEDLPPSSQQQQQQQQQFQQQHHHQQELPQRPSPGTTGGWVAVTDVAALAAAQEVKDSVDGGEAGATDGATAPLGPHEHFSGHGHGNSGSGAIPVGDGFSNPGCSAGDVGGGGAADGGGDGEIGVTADGVEPLGRAAAVNDGGFGGGGVSVPSSTAPSIAISDQNAAGTATGGGGGNDDLCGGGGGSNNIPASDSGAGKNNNNDDSNKTIRVPDNRYHPALGRHASARTFSGPRNPAAPFQGRGPGVHPSSDPGEAPRGCPWRVPRSTWPSAFRSHTDLGRLAWLQPPSAGSGGGRGGGSSGRGGGGGGGGRGLTLQMKDFSRVMDSEAQQGAVPQPSLQEPVYRPAWRPPPPLQLPSPSEAPLQGPDAEWHAAAAAGGDVREDGGPYREGEGPVDPRPLQLGTATRPLSHGFHGAAAGADVLRDVGMSAGSGKGPGQTGGKGSSLPPSHSHPDAQRRPWTAAPEPSGSLGINLAVESSDRPSAPAIPVPTHPQSSPSAFPQLTPYSSHVPFPPFPPLAAAVPGISPGGKGGMVDSAALTELWEFLHGGHSRGGGPVAAPAAGSGSCSSVADEASYEDVWPPNAWTRTRIRQEPVPTARGFSQQPSPSPDTTPPPPTTTTPHYPSFLTSKTSGLPRPRPCPRSPHSNFAPYVQSLYLLCPVVIAALVVVVMVMVMVAATISPIIHQLILGTAIITTRTTTNNVNINNIVRIIISITTITTTTIAAMRGGQDPQLLLQLPPLLPPPDLPEVLLLEAVVVVVEVVVVVVLLDRVMLRQRCCAGGAELGRIVCRRRTTEARRLARARTSLWLGAGQQRRQGQGQERNTGAEAAAPSQVAPPQVQVNVNLDASSLSDVFSQCLQAAVPAVCAAAAAAAVLGQGALQASLAGRPVLPEGGGGDPVAALAVNTARELLPARATTTKGAPHPDGKRLELGPSLGLGLTPGLAAACNAATQTDSPPCNVEAQTKLLQPASADTVAAMSTTNATTSAGNARSHQEPPLHPWRGFPVAAASMMPSDDGVCGGPAPPLGIVPPLFNSASPAYSELLRRTAMATPAVPTAAAASTDAALAASMNLKKNMAQGQPWTSGGGSWWSPRDAPSLSVSSSPERVGTSASGEVGKGTAVSDCHMGPAAALAASPLRVSASLSSLLTPAISQAATTMPPSVGAVTARAEGLQHHGVLTAAATSTVTASAVVDRGPVFHSQAAASLFEECRREIHKRAAEGQAGLMVPCTTAVTSVSGVRSPHVRHAGGQAGHRFIAGGGGGGSKPTPAEPMSYTVGSPDVKRRRLTLAGENGGGPVAYGATAGTAPQLGCGPFARPSSCVGVADAMCLNPILLRYAPPSIASLEQQNGVAAGARGSMQSQLLAGRPDVPVWQQPQVVGFPTPMANTAPHLLGLSEFADRMMFDVDGLRLGGAFTTFKVVGLGAATHAEGDGEVPGALFEGSWETEAEKLRHMEYSQNGTDAALAAEEAATDARGGMELVASPQMHNQQSEMLLRFLDSLDQRPI</sequence>
<feature type="region of interest" description="Disordered" evidence="1">
    <location>
        <begin position="168"/>
        <end position="187"/>
    </location>
</feature>
<feature type="compositionally biased region" description="Low complexity" evidence="1">
    <location>
        <begin position="1049"/>
        <end position="1073"/>
    </location>
</feature>
<feature type="region of interest" description="Disordered" evidence="1">
    <location>
        <begin position="1219"/>
        <end position="1242"/>
    </location>
</feature>
<feature type="compositionally biased region" description="Basic and acidic residues" evidence="1">
    <location>
        <begin position="617"/>
        <end position="629"/>
    </location>
</feature>
<feature type="transmembrane region" description="Helical" evidence="2">
    <location>
        <begin position="892"/>
        <end position="925"/>
    </location>
</feature>
<organism evidence="4">
    <name type="scientific">Volvox carteri f. nagariensis</name>
    <dbReference type="NCBI Taxonomy" id="3068"/>
    <lineage>
        <taxon>Eukaryota</taxon>
        <taxon>Viridiplantae</taxon>
        <taxon>Chlorophyta</taxon>
        <taxon>core chlorophytes</taxon>
        <taxon>Chlorophyceae</taxon>
        <taxon>CS clade</taxon>
        <taxon>Chlamydomonadales</taxon>
        <taxon>Volvocaceae</taxon>
        <taxon>Volvox</taxon>
    </lineage>
</organism>
<dbReference type="GeneID" id="9627752"/>
<feature type="region of interest" description="Disordered" evidence="1">
    <location>
        <begin position="294"/>
        <end position="336"/>
    </location>
</feature>
<evidence type="ECO:0000256" key="2">
    <source>
        <dbReference type="SAM" id="Phobius"/>
    </source>
</evidence>
<gene>
    <name evidence="3" type="ORF">VOLCADRAFT_93700</name>
</gene>
<feature type="region of interest" description="Disordered" evidence="1">
    <location>
        <begin position="415"/>
        <end position="710"/>
    </location>
</feature>
<dbReference type="OrthoDB" id="10498946at2759"/>
<feature type="region of interest" description="Disordered" evidence="1">
    <location>
        <begin position="1048"/>
        <end position="1073"/>
    </location>
</feature>
<dbReference type="KEGG" id="vcn:VOLCADRAFT_93700"/>
<dbReference type="EMBL" id="GL378354">
    <property type="protein sequence ID" value="EFJ45863.1"/>
    <property type="molecule type" value="Genomic_DNA"/>
</dbReference>
<feature type="region of interest" description="Disordered" evidence="1">
    <location>
        <begin position="1496"/>
        <end position="1515"/>
    </location>
</feature>
<feature type="compositionally biased region" description="Basic and acidic residues" evidence="1">
    <location>
        <begin position="442"/>
        <end position="454"/>
    </location>
</feature>
<feature type="compositionally biased region" description="Polar residues" evidence="1">
    <location>
        <begin position="1336"/>
        <end position="1350"/>
    </location>
</feature>
<keyword evidence="2" id="KW-0472">Membrane</keyword>
<feature type="compositionally biased region" description="Gly residues" evidence="1">
    <location>
        <begin position="415"/>
        <end position="424"/>
    </location>
</feature>
<feature type="compositionally biased region" description="Gly residues" evidence="1">
    <location>
        <begin position="528"/>
        <end position="550"/>
    </location>
</feature>
<feature type="compositionally biased region" description="Gly residues" evidence="1">
    <location>
        <begin position="667"/>
        <end position="680"/>
    </location>
</feature>
<evidence type="ECO:0000313" key="4">
    <source>
        <dbReference type="Proteomes" id="UP000001058"/>
    </source>
</evidence>
<feature type="region of interest" description="Disordered" evidence="1">
    <location>
        <begin position="716"/>
        <end position="735"/>
    </location>
</feature>
<feature type="transmembrane region" description="Helical" evidence="2">
    <location>
        <begin position="987"/>
        <end position="1006"/>
    </location>
</feature>
<reference evidence="3 4" key="1">
    <citation type="journal article" date="2010" name="Science">
        <title>Genomic analysis of organismal complexity in the multicellular green alga Volvox carteri.</title>
        <authorList>
            <person name="Prochnik S.E."/>
            <person name="Umen J."/>
            <person name="Nedelcu A.M."/>
            <person name="Hallmann A."/>
            <person name="Miller S.M."/>
            <person name="Nishii I."/>
            <person name="Ferris P."/>
            <person name="Kuo A."/>
            <person name="Mitros T."/>
            <person name="Fritz-Laylin L.K."/>
            <person name="Hellsten U."/>
            <person name="Chapman J."/>
            <person name="Simakov O."/>
            <person name="Rensing S.A."/>
            <person name="Terry A."/>
            <person name="Pangilinan J."/>
            <person name="Kapitonov V."/>
            <person name="Jurka J."/>
            <person name="Salamov A."/>
            <person name="Shapiro H."/>
            <person name="Schmutz J."/>
            <person name="Grimwood J."/>
            <person name="Lindquist E."/>
            <person name="Lucas S."/>
            <person name="Grigoriev I.V."/>
            <person name="Schmitt R."/>
            <person name="Kirk D."/>
            <person name="Rokhsar D.S."/>
        </authorList>
    </citation>
    <scope>NUCLEOTIDE SEQUENCE [LARGE SCALE GENOMIC DNA]</scope>
    <source>
        <strain evidence="4">f. Nagariensis / Eve</strain>
    </source>
</reference>
<proteinExistence type="predicted"/>
<feature type="compositionally biased region" description="Low complexity" evidence="1">
    <location>
        <begin position="1219"/>
        <end position="1228"/>
    </location>
</feature>
<name>D8U2U0_VOLCA</name>
<feature type="compositionally biased region" description="Polar residues" evidence="1">
    <location>
        <begin position="425"/>
        <end position="441"/>
    </location>
</feature>
<dbReference type="Proteomes" id="UP000001058">
    <property type="component" value="Unassembled WGS sequence"/>
</dbReference>
<feature type="region of interest" description="Disordered" evidence="1">
    <location>
        <begin position="820"/>
        <end position="878"/>
    </location>
</feature>
<accession>D8U2U0</accession>
<feature type="compositionally biased region" description="Low complexity" evidence="1">
    <location>
        <begin position="246"/>
        <end position="257"/>
    </location>
</feature>